<evidence type="ECO:0000256" key="1">
    <source>
        <dbReference type="ARBA" id="ARBA00022737"/>
    </source>
</evidence>
<feature type="repeat" description="TPR" evidence="3">
    <location>
        <begin position="809"/>
        <end position="842"/>
    </location>
</feature>
<feature type="repeat" description="TPR" evidence="3">
    <location>
        <begin position="66"/>
        <end position="99"/>
    </location>
</feature>
<keyword evidence="1" id="KW-0677">Repeat</keyword>
<comment type="caution">
    <text evidence="4">The sequence shown here is derived from an EMBL/GenBank/DDBJ whole genome shotgun (WGS) entry which is preliminary data.</text>
</comment>
<name>A0ABT2VIQ6_9ALTE</name>
<dbReference type="SMART" id="SM00386">
    <property type="entry name" value="HAT"/>
    <property type="match status" value="4"/>
</dbReference>
<keyword evidence="2 3" id="KW-0802">TPR repeat</keyword>
<dbReference type="InterPro" id="IPR019734">
    <property type="entry name" value="TPR_rpt"/>
</dbReference>
<dbReference type="EMBL" id="JAOTJC010000002">
    <property type="protein sequence ID" value="MCU7553021.1"/>
    <property type="molecule type" value="Genomic_DNA"/>
</dbReference>
<evidence type="ECO:0000313" key="4">
    <source>
        <dbReference type="EMBL" id="MCU7553021.1"/>
    </source>
</evidence>
<dbReference type="InterPro" id="IPR003107">
    <property type="entry name" value="HAT"/>
</dbReference>
<organism evidence="4 5">
    <name type="scientific">Alteromonas salexigens</name>
    <dbReference type="NCBI Taxonomy" id="2982530"/>
    <lineage>
        <taxon>Bacteria</taxon>
        <taxon>Pseudomonadati</taxon>
        <taxon>Pseudomonadota</taxon>
        <taxon>Gammaproteobacteria</taxon>
        <taxon>Alteromonadales</taxon>
        <taxon>Alteromonadaceae</taxon>
        <taxon>Alteromonas/Salinimonas group</taxon>
        <taxon>Alteromonas</taxon>
    </lineage>
</organism>
<dbReference type="PANTHER" id="PTHR45586:SF1">
    <property type="entry name" value="LIPOPOLYSACCHARIDE ASSEMBLY PROTEIN B"/>
    <property type="match status" value="1"/>
</dbReference>
<dbReference type="SUPFAM" id="SSF81901">
    <property type="entry name" value="HCP-like"/>
    <property type="match status" value="2"/>
</dbReference>
<dbReference type="PROSITE" id="PS50005">
    <property type="entry name" value="TPR"/>
    <property type="match status" value="4"/>
</dbReference>
<gene>
    <name evidence="4" type="primary">prsT</name>
    <name evidence="4" type="ORF">OCL06_00255</name>
</gene>
<dbReference type="InterPro" id="IPR011990">
    <property type="entry name" value="TPR-like_helical_dom_sf"/>
</dbReference>
<feature type="repeat" description="TPR" evidence="3">
    <location>
        <begin position="203"/>
        <end position="236"/>
    </location>
</feature>
<evidence type="ECO:0000256" key="2">
    <source>
        <dbReference type="ARBA" id="ARBA00022803"/>
    </source>
</evidence>
<protein>
    <submittedName>
        <fullName evidence="4">PEP-CTERM system TPR-repeat protein PrsT</fullName>
    </submittedName>
</protein>
<evidence type="ECO:0000313" key="5">
    <source>
        <dbReference type="Proteomes" id="UP001209257"/>
    </source>
</evidence>
<dbReference type="NCBIfam" id="TIGR02917">
    <property type="entry name" value="PEP_TPR_lipo"/>
    <property type="match status" value="1"/>
</dbReference>
<evidence type="ECO:0000256" key="3">
    <source>
        <dbReference type="PROSITE-ProRule" id="PRU00339"/>
    </source>
</evidence>
<keyword evidence="5" id="KW-1185">Reference proteome</keyword>
<sequence>MINNTFFKRTFVHASMAVCLATTLSGCSESSLEERLAAAEAYIAENDSQAAIIEYKNAIQQAPEAPAPRFALGKLYLQKGDYQGAEKELNRALELGQPAADVVPLLSQAYQQTGAENALLDLDHQSSDLTSVQKAEVGFYKLQALVKLDKENEARELLNELRGLDTSSVYKGLIDSYAAILNEDYDKALTETKALREQAPLNKDVLMQLARLHLNMEQTEQAIEVYQTYVERYPKDIDNRFALITLLFDMNRLSEAKPHVDELLKVNSEHGLLNQFKGIIAASEEDFESALGLLEKAIQNGRNEPVVRLIAGYSAYQLADYEAASRHLSMVASVLPDNHAGLRMYADSLLQQGESADATEVLSRLTGDVSEDAALFSKAGFQLLKEGNVVDAQKMIERTSAISSTSEDLAKLGVLQLSLNDIEGLVNLEAAVEKAPDSNVTQRTLLTAYVATGQLENARKLAKKWIEKEPDGVAPLLAMTEILLLEKNTEQAKQYLDQALAQEPVTSNVIMMKARFELATEQAQQAEATLQGLLNEEPANLQAISMLYSSKAEDGAPELIKHVEEQLSNQPDNTNMRILLARMYFAEGNSEQALATLDSISADKSSPMDMWNLKGQTLLKANKLEAARAHFEEWLELYPQDKNAALGMLLVMDVSNQYQDALSFAEKFLAKRPDNQVKVLKAYFHAMNNEAEPARAILETLPEETRALPFIQGVTGRVLVIEGKPAEAIPYIQAAYDEKNNEQNAMLLAAAYGQAGQEAQALAFLQQHAEQYPNDIRIQILFAQQLIADDTAKAMQVYEHILTLMPENVVVLNNLAYLHFQAGNLDKAQSLAEKAVKQQPKNPEIVDTLAQIEMSKGDTQAALSLYERIVNTEIRSDEVYLNYIEALLVADQTALAKRRLEERTLTTARARAKADKLRATYSL</sequence>
<dbReference type="Pfam" id="PF14559">
    <property type="entry name" value="TPR_19"/>
    <property type="match status" value="5"/>
</dbReference>
<dbReference type="RefSeq" id="WP_262991714.1">
    <property type="nucleotide sequence ID" value="NZ_JAOTJC010000002.1"/>
</dbReference>
<dbReference type="Proteomes" id="UP001209257">
    <property type="component" value="Unassembled WGS sequence"/>
</dbReference>
<feature type="repeat" description="TPR" evidence="3">
    <location>
        <begin position="608"/>
        <end position="641"/>
    </location>
</feature>
<dbReference type="SUPFAM" id="SSF48452">
    <property type="entry name" value="TPR-like"/>
    <property type="match status" value="3"/>
</dbReference>
<dbReference type="InterPro" id="IPR014266">
    <property type="entry name" value="PEP-CTERM_TPR_PrsT"/>
</dbReference>
<accession>A0ABT2VIQ6</accession>
<dbReference type="Gene3D" id="1.25.40.10">
    <property type="entry name" value="Tetratricopeptide repeat domain"/>
    <property type="match status" value="4"/>
</dbReference>
<proteinExistence type="predicted"/>
<dbReference type="InterPro" id="IPR051012">
    <property type="entry name" value="CellSynth/LPSAsmb/PSIAsmb"/>
</dbReference>
<dbReference type="PANTHER" id="PTHR45586">
    <property type="entry name" value="TPR REPEAT-CONTAINING PROTEIN PA4667"/>
    <property type="match status" value="1"/>
</dbReference>
<dbReference type="SMART" id="SM00028">
    <property type="entry name" value="TPR"/>
    <property type="match status" value="10"/>
</dbReference>
<reference evidence="5" key="1">
    <citation type="submission" date="2023-07" db="EMBL/GenBank/DDBJ databases">
        <title>Study on multiphase classification of strain Alteromonas salexigens isolated from the Yellow Sea.</title>
        <authorList>
            <person name="Sun L."/>
        </authorList>
    </citation>
    <scope>NUCLEOTIDE SEQUENCE [LARGE SCALE GENOMIC DNA]</scope>
    <source>
        <strain evidence="5">ASW11-19</strain>
    </source>
</reference>
<dbReference type="Pfam" id="PF13432">
    <property type="entry name" value="TPR_16"/>
    <property type="match status" value="3"/>
</dbReference>